<keyword evidence="4" id="KW-1185">Reference proteome</keyword>
<dbReference type="SMART" id="SM00028">
    <property type="entry name" value="TPR"/>
    <property type="match status" value="6"/>
</dbReference>
<dbReference type="OrthoDB" id="3521172at2759"/>
<comment type="caution">
    <text evidence="3">The sequence shown here is derived from an EMBL/GenBank/DDBJ whole genome shotgun (WGS) entry which is preliminary data.</text>
</comment>
<dbReference type="InterPro" id="IPR025676">
    <property type="entry name" value="Clr5_dom"/>
</dbReference>
<evidence type="ECO:0000256" key="1">
    <source>
        <dbReference type="SAM" id="MobiDB-lite"/>
    </source>
</evidence>
<accession>A0A8H7VZG9</accession>
<evidence type="ECO:0000313" key="3">
    <source>
        <dbReference type="EMBL" id="KAG4411430.1"/>
    </source>
</evidence>
<reference evidence="3" key="1">
    <citation type="submission" date="2021-02" db="EMBL/GenBank/DDBJ databases">
        <title>Genome sequence Cadophora malorum strain M34.</title>
        <authorList>
            <person name="Stefanovic E."/>
            <person name="Vu D."/>
            <person name="Scully C."/>
            <person name="Dijksterhuis J."/>
            <person name="Roader J."/>
            <person name="Houbraken J."/>
        </authorList>
    </citation>
    <scope>NUCLEOTIDE SEQUENCE</scope>
    <source>
        <strain evidence="3">M34</strain>
    </source>
</reference>
<proteinExistence type="predicted"/>
<dbReference type="PANTHER" id="PTHR38788:SF3">
    <property type="entry name" value="CLR5 DOMAIN-CONTAINING PROTEIN"/>
    <property type="match status" value="1"/>
</dbReference>
<dbReference type="InterPro" id="IPR019734">
    <property type="entry name" value="TPR_rpt"/>
</dbReference>
<gene>
    <name evidence="3" type="ORF">IFR04_015436</name>
</gene>
<evidence type="ECO:0000313" key="4">
    <source>
        <dbReference type="Proteomes" id="UP000664132"/>
    </source>
</evidence>
<dbReference type="SUPFAM" id="SSF48452">
    <property type="entry name" value="TPR-like"/>
    <property type="match status" value="2"/>
</dbReference>
<dbReference type="Pfam" id="PF13181">
    <property type="entry name" value="TPR_8"/>
    <property type="match status" value="1"/>
</dbReference>
<organism evidence="3 4">
    <name type="scientific">Cadophora malorum</name>
    <dbReference type="NCBI Taxonomy" id="108018"/>
    <lineage>
        <taxon>Eukaryota</taxon>
        <taxon>Fungi</taxon>
        <taxon>Dikarya</taxon>
        <taxon>Ascomycota</taxon>
        <taxon>Pezizomycotina</taxon>
        <taxon>Leotiomycetes</taxon>
        <taxon>Helotiales</taxon>
        <taxon>Ploettnerulaceae</taxon>
        <taxon>Cadophora</taxon>
    </lineage>
</organism>
<dbReference type="Pfam" id="PF14420">
    <property type="entry name" value="Clr5"/>
    <property type="match status" value="1"/>
</dbReference>
<dbReference type="AlphaFoldDB" id="A0A8H7VZG9"/>
<dbReference type="Proteomes" id="UP000664132">
    <property type="component" value="Unassembled WGS sequence"/>
</dbReference>
<dbReference type="PANTHER" id="PTHR38788">
    <property type="entry name" value="CLR5 DOMAIN-CONTAINING PROTEIN"/>
    <property type="match status" value="1"/>
</dbReference>
<sequence>MTEIGTLPLAALPHEIDVDNGIDIGHFAPQSIESRSRPDISVGSKRKVVSSREDWETLKPLIRRLYLDENMTREAVTKHIAEGYNFRLTKRQFNRKISEWSFEKNTKKAERISVLASIKRQHAFDTTTIRGRKLNQAKIERWSKQEGAILQSEVANGDVRENPAFTAKPTDDSRVNKYTNSGATMRTPTKTDAEKMDVNPSNTHTIADGCGSPPSIWKSIDIVGSPRLTGLLGALSLYESKPFTLDCSITTAVFDLETELDEMERSLDPNAQEKGDGSSSSTAVARLGVSSRQPNNLFIPLWTTQDRPSIGLSPFPANAADVKSPRYGFSSPDKLPRLSEAECMAKMPNWRKMTLTGILDLANSMWRIAHNYYELRDIRSALIWYRRIIRLKRQKRARQLRPTEIIDACLSVIICLRSQGACAEAQDLHRSLHGKILVLFPDDEIAINSRDTQAWLLRDFGDLEQEEQIRRELLQIQLSKFGPTSRRGEDAMYRYLDAEQILRYINKEFPDLTASGDGRSFNYYFELAETLRLQGRSAESEKIYQELLHHQGASLDPGRRANTLLQLAIISEQTDRGSEASAWYKTRFDLYVETYGLEHRYSLESCMDLGYCYKRQRLFDEAILHFEQMISKIDLVREEGDDTLNVNVEKIRGWIVKAGTERCKANGFNYADKEQFDEAILHFQQHIERLVEAQSSSGASHVCDAAENGIEHMKRCISYVLVRQGMASCQRAGFSYVDQGQFNEAILYYQQAITKFTEAQSIEPDKNLYSGCVESLQRWMSTACAHKYLRSLWEIGQGHANDGHYDQAVQSFRQAIDEIDLTQENLSHDPKECIEILKYWIHYTEQWKAESYKERGSENAFEEPGQNVEMEEGEA</sequence>
<feature type="region of interest" description="Disordered" evidence="1">
    <location>
        <begin position="853"/>
        <end position="875"/>
    </location>
</feature>
<evidence type="ECO:0000259" key="2">
    <source>
        <dbReference type="Pfam" id="PF14420"/>
    </source>
</evidence>
<feature type="domain" description="Clr5" evidence="2">
    <location>
        <begin position="51"/>
        <end position="104"/>
    </location>
</feature>
<dbReference type="Gene3D" id="1.25.40.10">
    <property type="entry name" value="Tetratricopeptide repeat domain"/>
    <property type="match status" value="3"/>
</dbReference>
<dbReference type="EMBL" id="JAFJYH010000478">
    <property type="protein sequence ID" value="KAG4411430.1"/>
    <property type="molecule type" value="Genomic_DNA"/>
</dbReference>
<dbReference type="InterPro" id="IPR011990">
    <property type="entry name" value="TPR-like_helical_dom_sf"/>
</dbReference>
<name>A0A8H7VZG9_9HELO</name>
<protein>
    <recommendedName>
        <fullName evidence="2">Clr5 domain-containing protein</fullName>
    </recommendedName>
</protein>